<dbReference type="InterPro" id="IPR027051">
    <property type="entry name" value="XdhC_Rossmann_dom"/>
</dbReference>
<comment type="caution">
    <text evidence="3">The sequence shown here is derived from an EMBL/GenBank/DDBJ whole genome shotgun (WGS) entry which is preliminary data.</text>
</comment>
<gene>
    <name evidence="3" type="ORF">SIL20_00505</name>
</gene>
<proteinExistence type="predicted"/>
<evidence type="ECO:0000259" key="2">
    <source>
        <dbReference type="Pfam" id="PF13478"/>
    </source>
</evidence>
<dbReference type="AlphaFoldDB" id="A0AAJ2S0Y1"/>
<feature type="domain" description="XdhC- CoxI" evidence="1">
    <location>
        <begin position="37"/>
        <end position="103"/>
    </location>
</feature>
<dbReference type="Gene3D" id="3.40.50.720">
    <property type="entry name" value="NAD(P)-binding Rossmann-like Domain"/>
    <property type="match status" value="1"/>
</dbReference>
<dbReference type="EMBL" id="JAWXRC010000017">
    <property type="protein sequence ID" value="MDX6029994.1"/>
    <property type="molecule type" value="Genomic_DNA"/>
</dbReference>
<evidence type="ECO:0000259" key="1">
    <source>
        <dbReference type="Pfam" id="PF02625"/>
    </source>
</evidence>
<dbReference type="PANTHER" id="PTHR30388">
    <property type="entry name" value="ALDEHYDE OXIDOREDUCTASE MOLYBDENUM COFACTOR ASSEMBLY PROTEIN"/>
    <property type="match status" value="1"/>
</dbReference>
<evidence type="ECO:0000313" key="4">
    <source>
        <dbReference type="Proteomes" id="UP001282336"/>
    </source>
</evidence>
<protein>
    <submittedName>
        <fullName evidence="3">XdhC family protein</fullName>
    </submittedName>
</protein>
<dbReference type="Proteomes" id="UP001282336">
    <property type="component" value="Unassembled WGS sequence"/>
</dbReference>
<dbReference type="InterPro" id="IPR003777">
    <property type="entry name" value="XdhC_CoxI"/>
</dbReference>
<name>A0AAJ2S0Y1_9ENTR</name>
<reference evidence="3" key="1">
    <citation type="submission" date="2023-11" db="EMBL/GenBank/DDBJ databases">
        <title>Scandinavium wanjuensis sp. nov., isolated from lettuce South Korea.</title>
        <authorList>
            <person name="Park J."/>
            <person name="Park S."/>
            <person name="Oh K.K."/>
            <person name="Cho G.S."/>
            <person name="Franz C.M.A.P."/>
        </authorList>
    </citation>
    <scope>NUCLEOTIDE SEQUENCE</scope>
    <source>
        <strain evidence="3">V105_12</strain>
    </source>
</reference>
<dbReference type="Pfam" id="PF13478">
    <property type="entry name" value="XdhC_C"/>
    <property type="match status" value="1"/>
</dbReference>
<dbReference type="PANTHER" id="PTHR30388:SF4">
    <property type="entry name" value="MOLYBDENUM COFACTOR INSERTION CHAPERONE PAOD"/>
    <property type="match status" value="1"/>
</dbReference>
<accession>A0AAJ2S0Y1</accession>
<evidence type="ECO:0000313" key="3">
    <source>
        <dbReference type="EMBL" id="MDX6029994.1"/>
    </source>
</evidence>
<dbReference type="Pfam" id="PF02625">
    <property type="entry name" value="XdhC_CoxI"/>
    <property type="match status" value="1"/>
</dbReference>
<organism evidence="3 4">
    <name type="scientific">Scandinavium lactucae</name>
    <dbReference type="NCBI Taxonomy" id="3095028"/>
    <lineage>
        <taxon>Bacteria</taxon>
        <taxon>Pseudomonadati</taxon>
        <taxon>Pseudomonadota</taxon>
        <taxon>Gammaproteobacteria</taxon>
        <taxon>Enterobacterales</taxon>
        <taxon>Enterobacteriaceae</taxon>
        <taxon>Scandinavium</taxon>
    </lineage>
</organism>
<dbReference type="InterPro" id="IPR052698">
    <property type="entry name" value="MoCofactor_Util/Proc"/>
</dbReference>
<sequence>MHNASLLDSPENRLLKPEQAFLTDDCRDVLRFAVEALTSGMRAALVTLVDIHGGAARPLGAQMAVRDDGRYCGFVSGGCVESAASFEAMEAIVAGEDRQVRYGAGSPWFDIVLPCGGGITLSIHVLRSSQPLLAVLNNLEQRQPCGLRYDPHTQTLRSLPARTQTGWRDAGFEVGYRPNVQVLVCGRSVEAQMTASLAQAAGFAVQLSESFPSVDARIIDADTAVVLLWHDLQREIPLLLAAREAAPFYIGALGSHRTHCQRVQKLKALGWRADEIARIKAPIGIFPKARDARSLALSVLADVAAARLASGEA</sequence>
<feature type="domain" description="XdhC Rossmann" evidence="2">
    <location>
        <begin position="182"/>
        <end position="303"/>
    </location>
</feature>